<proteinExistence type="predicted"/>
<protein>
    <submittedName>
        <fullName evidence="1">Uncharacterized protein</fullName>
    </submittedName>
</protein>
<reference evidence="1" key="1">
    <citation type="journal article" date="2020" name="Stud. Mycol.">
        <title>101 Dothideomycetes genomes: a test case for predicting lifestyles and emergence of pathogens.</title>
        <authorList>
            <person name="Haridas S."/>
            <person name="Albert R."/>
            <person name="Binder M."/>
            <person name="Bloem J."/>
            <person name="Labutti K."/>
            <person name="Salamov A."/>
            <person name="Andreopoulos B."/>
            <person name="Baker S."/>
            <person name="Barry K."/>
            <person name="Bills G."/>
            <person name="Bluhm B."/>
            <person name="Cannon C."/>
            <person name="Castanera R."/>
            <person name="Culley D."/>
            <person name="Daum C."/>
            <person name="Ezra D."/>
            <person name="Gonzalez J."/>
            <person name="Henrissat B."/>
            <person name="Kuo A."/>
            <person name="Liang C."/>
            <person name="Lipzen A."/>
            <person name="Lutzoni F."/>
            <person name="Magnuson J."/>
            <person name="Mondo S."/>
            <person name="Nolan M."/>
            <person name="Ohm R."/>
            <person name="Pangilinan J."/>
            <person name="Park H.-J."/>
            <person name="Ramirez L."/>
            <person name="Alfaro M."/>
            <person name="Sun H."/>
            <person name="Tritt A."/>
            <person name="Yoshinaga Y."/>
            <person name="Zwiers L.-H."/>
            <person name="Turgeon B."/>
            <person name="Goodwin S."/>
            <person name="Spatafora J."/>
            <person name="Crous P."/>
            <person name="Grigoriev I."/>
        </authorList>
    </citation>
    <scope>NUCLEOTIDE SEQUENCE</scope>
    <source>
        <strain evidence="1">CBS 525.71</strain>
    </source>
</reference>
<accession>A0ACB6SCI3</accession>
<organism evidence="1 2">
    <name type="scientific">Macroventuria anomochaeta</name>
    <dbReference type="NCBI Taxonomy" id="301207"/>
    <lineage>
        <taxon>Eukaryota</taxon>
        <taxon>Fungi</taxon>
        <taxon>Dikarya</taxon>
        <taxon>Ascomycota</taxon>
        <taxon>Pezizomycotina</taxon>
        <taxon>Dothideomycetes</taxon>
        <taxon>Pleosporomycetidae</taxon>
        <taxon>Pleosporales</taxon>
        <taxon>Pleosporineae</taxon>
        <taxon>Didymellaceae</taxon>
        <taxon>Macroventuria</taxon>
    </lineage>
</organism>
<comment type="caution">
    <text evidence="1">The sequence shown here is derived from an EMBL/GenBank/DDBJ whole genome shotgun (WGS) entry which is preliminary data.</text>
</comment>
<sequence>MKCLDIKEPYSQRTTEITILGTAAERGMQAVILQAPCIFGEGTGLFNQQSFGHPLILWYAVQHGHGFKLNNKANFDWAHVVDLADYFVLLILPSIEKSGLCHYRKSSQKTLPKASSV</sequence>
<dbReference type="EMBL" id="MU006704">
    <property type="protein sequence ID" value="KAF2631697.1"/>
    <property type="molecule type" value="Genomic_DNA"/>
</dbReference>
<dbReference type="Proteomes" id="UP000799754">
    <property type="component" value="Unassembled WGS sequence"/>
</dbReference>
<name>A0ACB6SCI3_9PLEO</name>
<keyword evidence="2" id="KW-1185">Reference proteome</keyword>
<evidence type="ECO:0000313" key="1">
    <source>
        <dbReference type="EMBL" id="KAF2631697.1"/>
    </source>
</evidence>
<evidence type="ECO:0000313" key="2">
    <source>
        <dbReference type="Proteomes" id="UP000799754"/>
    </source>
</evidence>
<gene>
    <name evidence="1" type="ORF">BU25DRAFT_195177</name>
</gene>